<sequence length="130" mass="14834">MRLFILGHLAHVVLCRTAGREAALRQHSGLRVNEEDEVLEYRPWDVIDKTMPYEPSGSDRLFVAVNSKGNVVGREESIKRSQDESEYDFASPDAALAEISFVWISEEWRNRRVASTMLPRALEDVGFELP</sequence>
<evidence type="ECO:0008006" key="4">
    <source>
        <dbReference type="Google" id="ProtNLM"/>
    </source>
</evidence>
<proteinExistence type="predicted"/>
<name>A0A7J6SRQ4_PEROL</name>
<reference evidence="2 3" key="1">
    <citation type="submission" date="2020-04" db="EMBL/GenBank/DDBJ databases">
        <title>Perkinsus olseni comparative genomics.</title>
        <authorList>
            <person name="Bogema D.R."/>
        </authorList>
    </citation>
    <scope>NUCLEOTIDE SEQUENCE [LARGE SCALE GENOMIC DNA]</scope>
    <source>
        <strain evidence="2 3">ATCC PRA-207</strain>
    </source>
</reference>
<evidence type="ECO:0000313" key="3">
    <source>
        <dbReference type="Proteomes" id="UP000553632"/>
    </source>
</evidence>
<dbReference type="AlphaFoldDB" id="A0A7J6SRQ4"/>
<comment type="caution">
    <text evidence="2">The sequence shown here is derived from an EMBL/GenBank/DDBJ whole genome shotgun (WGS) entry which is preliminary data.</text>
</comment>
<evidence type="ECO:0000313" key="2">
    <source>
        <dbReference type="EMBL" id="KAF4735531.1"/>
    </source>
</evidence>
<dbReference type="Proteomes" id="UP000553632">
    <property type="component" value="Unassembled WGS sequence"/>
</dbReference>
<dbReference type="EMBL" id="JABANO010016229">
    <property type="protein sequence ID" value="KAF4735531.1"/>
    <property type="molecule type" value="Genomic_DNA"/>
</dbReference>
<organism evidence="2 3">
    <name type="scientific">Perkinsus olseni</name>
    <name type="common">Perkinsus atlanticus</name>
    <dbReference type="NCBI Taxonomy" id="32597"/>
    <lineage>
        <taxon>Eukaryota</taxon>
        <taxon>Sar</taxon>
        <taxon>Alveolata</taxon>
        <taxon>Perkinsozoa</taxon>
        <taxon>Perkinsea</taxon>
        <taxon>Perkinsida</taxon>
        <taxon>Perkinsidae</taxon>
        <taxon>Perkinsus</taxon>
    </lineage>
</organism>
<feature type="chain" id="PRO_5029855915" description="N-acetyltransferase domain-containing protein" evidence="1">
    <location>
        <begin position="16"/>
        <end position="130"/>
    </location>
</feature>
<gene>
    <name evidence="2" type="ORF">FOZ63_032023</name>
</gene>
<feature type="signal peptide" evidence="1">
    <location>
        <begin position="1"/>
        <end position="15"/>
    </location>
</feature>
<accession>A0A7J6SRQ4</accession>
<protein>
    <recommendedName>
        <fullName evidence="4">N-acetyltransferase domain-containing protein</fullName>
    </recommendedName>
</protein>
<keyword evidence="3" id="KW-1185">Reference proteome</keyword>
<keyword evidence="1" id="KW-0732">Signal</keyword>
<evidence type="ECO:0000256" key="1">
    <source>
        <dbReference type="SAM" id="SignalP"/>
    </source>
</evidence>